<proteinExistence type="predicted"/>
<evidence type="ECO:0000313" key="1">
    <source>
        <dbReference type="EMBL" id="KKM16896.1"/>
    </source>
</evidence>
<protein>
    <submittedName>
        <fullName evidence="1">Uncharacterized protein</fullName>
    </submittedName>
</protein>
<dbReference type="EMBL" id="LAZR01014574">
    <property type="protein sequence ID" value="KKM16896.1"/>
    <property type="molecule type" value="Genomic_DNA"/>
</dbReference>
<reference evidence="1" key="1">
    <citation type="journal article" date="2015" name="Nature">
        <title>Complex archaea that bridge the gap between prokaryotes and eukaryotes.</title>
        <authorList>
            <person name="Spang A."/>
            <person name="Saw J.H."/>
            <person name="Jorgensen S.L."/>
            <person name="Zaremba-Niedzwiedzka K."/>
            <person name="Martijn J."/>
            <person name="Lind A.E."/>
            <person name="van Eijk R."/>
            <person name="Schleper C."/>
            <person name="Guy L."/>
            <person name="Ettema T.J."/>
        </authorList>
    </citation>
    <scope>NUCLEOTIDE SEQUENCE</scope>
</reference>
<sequence>MKDDTLTKSILGCYTAENKICTFGHMFSLCSCSEATLRRRIHQIKLLVSYNHNSKFYTLSIFADFDKFGIWAWQEVLFSRHGSLSTTCRVLVDNSKAGYTTKELATILHVRVSDLLRIQSEKQLIIREKLGKEYVYYTTAPSLYMSQQEARRSIILSLGKGQKGALPKKDTVIAILVAIISCERVDHGEVLHSLKTSNKQLEVDIPDIEAVISHYGLKKTAFK</sequence>
<gene>
    <name evidence="1" type="ORF">LCGC14_1681200</name>
</gene>
<organism evidence="1">
    <name type="scientific">marine sediment metagenome</name>
    <dbReference type="NCBI Taxonomy" id="412755"/>
    <lineage>
        <taxon>unclassified sequences</taxon>
        <taxon>metagenomes</taxon>
        <taxon>ecological metagenomes</taxon>
    </lineage>
</organism>
<dbReference type="AlphaFoldDB" id="A0A0F9HNL3"/>
<accession>A0A0F9HNL3</accession>
<dbReference type="PROSITE" id="PS51257">
    <property type="entry name" value="PROKAR_LIPOPROTEIN"/>
    <property type="match status" value="1"/>
</dbReference>
<comment type="caution">
    <text evidence="1">The sequence shown here is derived from an EMBL/GenBank/DDBJ whole genome shotgun (WGS) entry which is preliminary data.</text>
</comment>
<name>A0A0F9HNL3_9ZZZZ</name>